<keyword evidence="8 9" id="KW-0012">Acyltransferase</keyword>
<dbReference type="HAMAP" id="MF_01148">
    <property type="entry name" value="Lnt"/>
    <property type="match status" value="1"/>
</dbReference>
<comment type="caution">
    <text evidence="11">The sequence shown here is derived from an EMBL/GenBank/DDBJ whole genome shotgun (WGS) entry which is preliminary data.</text>
</comment>
<keyword evidence="4 9" id="KW-0808">Transferase</keyword>
<dbReference type="Pfam" id="PF00795">
    <property type="entry name" value="CN_hydrolase"/>
    <property type="match status" value="1"/>
</dbReference>
<evidence type="ECO:0000256" key="4">
    <source>
        <dbReference type="ARBA" id="ARBA00022679"/>
    </source>
</evidence>
<reference evidence="11 12" key="1">
    <citation type="journal article" date="2018" name="Microbiome">
        <title>Fine metagenomic profile of the Mediterranean stratified and mixed water columns revealed by assembly and recruitment.</title>
        <authorList>
            <person name="Haro-Moreno J.M."/>
            <person name="Lopez-Perez M."/>
            <person name="De La Torre J.R."/>
            <person name="Picazo A."/>
            <person name="Camacho A."/>
            <person name="Rodriguez-Valera F."/>
        </authorList>
    </citation>
    <scope>NUCLEOTIDE SEQUENCE [LARGE SCALE GENOMIC DNA]</scope>
    <source>
        <strain evidence="11">MED-G83</strain>
    </source>
</reference>
<organism evidence="11 12">
    <name type="scientific">SAR86 cluster bacterium</name>
    <dbReference type="NCBI Taxonomy" id="2030880"/>
    <lineage>
        <taxon>Bacteria</taxon>
        <taxon>Pseudomonadati</taxon>
        <taxon>Pseudomonadota</taxon>
        <taxon>Gammaproteobacteria</taxon>
        <taxon>SAR86 cluster</taxon>
    </lineage>
</organism>
<evidence type="ECO:0000256" key="1">
    <source>
        <dbReference type="ARBA" id="ARBA00004651"/>
    </source>
</evidence>
<evidence type="ECO:0000313" key="11">
    <source>
        <dbReference type="EMBL" id="RCL39202.1"/>
    </source>
</evidence>
<comment type="subcellular location">
    <subcellularLocation>
        <location evidence="1 9">Cell membrane</location>
        <topology evidence="1 9">Multi-pass membrane protein</topology>
    </subcellularLocation>
</comment>
<feature type="transmembrane region" description="Helical" evidence="9">
    <location>
        <begin position="31"/>
        <end position="56"/>
    </location>
</feature>
<dbReference type="PANTHER" id="PTHR38686">
    <property type="entry name" value="APOLIPOPROTEIN N-ACYLTRANSFERASE"/>
    <property type="match status" value="1"/>
</dbReference>
<dbReference type="Pfam" id="PF20154">
    <property type="entry name" value="LNT_N"/>
    <property type="match status" value="1"/>
</dbReference>
<proteinExistence type="inferred from homology"/>
<keyword evidence="7 9" id="KW-0472">Membrane</keyword>
<comment type="similarity">
    <text evidence="2 9">Belongs to the CN hydrolase family. Apolipoprotein N-acyltransferase subfamily.</text>
</comment>
<feature type="transmembrane region" description="Helical" evidence="9">
    <location>
        <begin position="107"/>
        <end position="127"/>
    </location>
</feature>
<gene>
    <name evidence="9 11" type="primary">lnt</name>
    <name evidence="11" type="ORF">DBW97_00305</name>
</gene>
<keyword evidence="6 9" id="KW-1133">Transmembrane helix</keyword>
<feature type="transmembrane region" description="Helical" evidence="9">
    <location>
        <begin position="68"/>
        <end position="87"/>
    </location>
</feature>
<keyword evidence="3 9" id="KW-1003">Cell membrane</keyword>
<dbReference type="Gene3D" id="3.60.110.10">
    <property type="entry name" value="Carbon-nitrogen hydrolase"/>
    <property type="match status" value="1"/>
</dbReference>
<dbReference type="AlphaFoldDB" id="A0A368BQU0"/>
<sequence length="411" mass="45799">MKNHPFLIGFLLGVVFWSLNGSWIFSAINFYGAGMFASLAISAVLISYLSLYFGLFSAICSYYWKHKYFVFIAPSAFFLLEFVRSYLLTGIPWLKLGMIAEELWGMLPIVGVAGTSFLIVLGVALIAKSKETRLFIPLSGLIFLSLVFGPGHFQSNENLTPLKTAVIQPVDLSLDKLIKVTNKLDADVIVWPEAVSQLKQNLDLNSGKEIIGGFYTGDEDIYNSIVNLSTGEKIDKRNLVPFGEFQPLGGLLNSLSSFFVSPYFKSLSRGAVNQANISVQGQEASGLICWELVFDSTFLKRTRNASMIFHVSNDSWYGGAMPMQHYKHVKSRAVESNKWVARSTKDGISSIVSPSLSYEDKKLIRGKDGYIIDDVYLNTESTIFLLLGNWPLLIFSTLVLLLIILRGRIKE</sequence>
<evidence type="ECO:0000256" key="6">
    <source>
        <dbReference type="ARBA" id="ARBA00022989"/>
    </source>
</evidence>
<comment type="function">
    <text evidence="9">Catalyzes the phospholipid dependent N-acylation of the N-terminal cysteine of apolipoprotein, the last step in lipoprotein maturation.</text>
</comment>
<feature type="domain" description="CN hydrolase" evidence="10">
    <location>
        <begin position="155"/>
        <end position="377"/>
    </location>
</feature>
<dbReference type="PANTHER" id="PTHR38686:SF1">
    <property type="entry name" value="APOLIPOPROTEIN N-ACYLTRANSFERASE"/>
    <property type="match status" value="1"/>
</dbReference>
<dbReference type="NCBIfam" id="TIGR00546">
    <property type="entry name" value="lnt"/>
    <property type="match status" value="1"/>
</dbReference>
<dbReference type="InterPro" id="IPR003010">
    <property type="entry name" value="C-N_Hydrolase"/>
</dbReference>
<comment type="caution">
    <text evidence="9">Lacks conserved residue(s) required for the propagation of feature annotation.</text>
</comment>
<evidence type="ECO:0000256" key="2">
    <source>
        <dbReference type="ARBA" id="ARBA00010065"/>
    </source>
</evidence>
<comment type="pathway">
    <text evidence="9">Protein modification; lipoprotein biosynthesis (N-acyl transfer).</text>
</comment>
<comment type="catalytic activity">
    <reaction evidence="9">
        <text>N-terminal S-1,2-diacyl-sn-glyceryl-L-cysteinyl-[lipoprotein] + a glycerophospholipid = N-acyl-S-1,2-diacyl-sn-glyceryl-L-cysteinyl-[lipoprotein] + a 2-acyl-sn-glycero-3-phospholipid + H(+)</text>
        <dbReference type="Rhea" id="RHEA:48228"/>
        <dbReference type="Rhea" id="RHEA-COMP:14681"/>
        <dbReference type="Rhea" id="RHEA-COMP:14684"/>
        <dbReference type="ChEBI" id="CHEBI:15378"/>
        <dbReference type="ChEBI" id="CHEBI:136912"/>
        <dbReference type="ChEBI" id="CHEBI:140656"/>
        <dbReference type="ChEBI" id="CHEBI:140657"/>
        <dbReference type="ChEBI" id="CHEBI:140660"/>
        <dbReference type="EC" id="2.3.1.269"/>
    </reaction>
</comment>
<evidence type="ECO:0000259" key="10">
    <source>
        <dbReference type="PROSITE" id="PS50263"/>
    </source>
</evidence>
<dbReference type="SUPFAM" id="SSF56317">
    <property type="entry name" value="Carbon-nitrogen hydrolase"/>
    <property type="match status" value="1"/>
</dbReference>
<accession>A0A368BQU0</accession>
<name>A0A368BQU0_9GAMM</name>
<dbReference type="GO" id="GO:0005886">
    <property type="term" value="C:plasma membrane"/>
    <property type="evidence" value="ECO:0007669"/>
    <property type="project" value="UniProtKB-SubCell"/>
</dbReference>
<dbReference type="EMBL" id="QOPD01000001">
    <property type="protein sequence ID" value="RCL39202.1"/>
    <property type="molecule type" value="Genomic_DNA"/>
</dbReference>
<dbReference type="PROSITE" id="PS50263">
    <property type="entry name" value="CN_HYDROLASE"/>
    <property type="match status" value="1"/>
</dbReference>
<keyword evidence="5 9" id="KW-0812">Transmembrane</keyword>
<dbReference type="GO" id="GO:0042158">
    <property type="term" value="P:lipoprotein biosynthetic process"/>
    <property type="evidence" value="ECO:0007669"/>
    <property type="project" value="UniProtKB-UniRule"/>
</dbReference>
<feature type="transmembrane region" description="Helical" evidence="9">
    <location>
        <begin position="383"/>
        <end position="405"/>
    </location>
</feature>
<feature type="transmembrane region" description="Helical" evidence="9">
    <location>
        <begin position="134"/>
        <end position="153"/>
    </location>
</feature>
<evidence type="ECO:0000256" key="5">
    <source>
        <dbReference type="ARBA" id="ARBA00022692"/>
    </source>
</evidence>
<evidence type="ECO:0000256" key="3">
    <source>
        <dbReference type="ARBA" id="ARBA00022475"/>
    </source>
</evidence>
<dbReference type="InterPro" id="IPR004563">
    <property type="entry name" value="Apolipo_AcylTrfase"/>
</dbReference>
<dbReference type="Proteomes" id="UP000252147">
    <property type="component" value="Unassembled WGS sequence"/>
</dbReference>
<dbReference type="UniPathway" id="UPA00666"/>
<evidence type="ECO:0000256" key="8">
    <source>
        <dbReference type="ARBA" id="ARBA00023315"/>
    </source>
</evidence>
<evidence type="ECO:0000256" key="7">
    <source>
        <dbReference type="ARBA" id="ARBA00023136"/>
    </source>
</evidence>
<evidence type="ECO:0000313" key="12">
    <source>
        <dbReference type="Proteomes" id="UP000252147"/>
    </source>
</evidence>
<protein>
    <recommendedName>
        <fullName evidence="9">Apolipoprotein N-acyltransferase</fullName>
        <shortName evidence="9">ALP N-acyltransferase</shortName>
        <ecNumber evidence="9">2.3.1.269</ecNumber>
    </recommendedName>
</protein>
<keyword evidence="11" id="KW-0449">Lipoprotein</keyword>
<dbReference type="GO" id="GO:0016410">
    <property type="term" value="F:N-acyltransferase activity"/>
    <property type="evidence" value="ECO:0007669"/>
    <property type="project" value="UniProtKB-UniRule"/>
</dbReference>
<dbReference type="EC" id="2.3.1.269" evidence="9"/>
<dbReference type="InterPro" id="IPR045378">
    <property type="entry name" value="LNT_N"/>
</dbReference>
<dbReference type="InterPro" id="IPR036526">
    <property type="entry name" value="C-N_Hydrolase_sf"/>
</dbReference>
<evidence type="ECO:0000256" key="9">
    <source>
        <dbReference type="HAMAP-Rule" id="MF_01148"/>
    </source>
</evidence>